<dbReference type="Proteomes" id="UP000198406">
    <property type="component" value="Unassembled WGS sequence"/>
</dbReference>
<evidence type="ECO:0000313" key="3">
    <source>
        <dbReference type="Proteomes" id="UP000198406"/>
    </source>
</evidence>
<evidence type="ECO:0000256" key="1">
    <source>
        <dbReference type="SAM" id="MobiDB-lite"/>
    </source>
</evidence>
<protein>
    <recommendedName>
        <fullName evidence="4">SET domain-containing protein</fullName>
    </recommendedName>
</protein>
<sequence>MNQASSQASLSNEAKDDDDDDEDPFAVFGDDDEDDEDDEDEIPSTTATAPLAVSRPPIISQHQTHDEFDAIEFVPQQILLHDAEPLPSIPSWPDPLYRKKSDWEIVTTQSYGRAVRATQPIKAGTLLLIEKPLWDLVTTSNKDARMQSPTDVLYQGVQWLLEQEHNNPSLLQYVEHLHPTLEQVERVLNSSTSDTLTQSERDQIADPMEQLQHDTRLQQLAATWEDSITVRRYYLLLQYNLLRTGLYLYVALWNHQHQTPNCIKLGNQIWTCRSVEPHEMLTMDYVPEISSRRAAIVWEHHKFRVPTHPGPAWIPRYEVVLQEFQEQYQLLVAEPHPATQHLEWAMVLEQAMLELLTDNKESSVDNETDSFLWIPCRLLYLQVGQYLLSSSTTTTSTASSSFQLTNQSRIALLERLLQQTQVLLHQQQHYYGPDHLHLATTYDELAQLCHYLVQQDPSTFHAKVSAMESMYLKQHERIRLLYPDITDDNLMELVASRKE</sequence>
<organism evidence="2 3">
    <name type="scientific">Fistulifera solaris</name>
    <name type="common">Oleaginous diatom</name>
    <dbReference type="NCBI Taxonomy" id="1519565"/>
    <lineage>
        <taxon>Eukaryota</taxon>
        <taxon>Sar</taxon>
        <taxon>Stramenopiles</taxon>
        <taxon>Ochrophyta</taxon>
        <taxon>Bacillariophyta</taxon>
        <taxon>Bacillariophyceae</taxon>
        <taxon>Bacillariophycidae</taxon>
        <taxon>Naviculales</taxon>
        <taxon>Naviculaceae</taxon>
        <taxon>Fistulifera</taxon>
    </lineage>
</organism>
<feature type="compositionally biased region" description="Polar residues" evidence="1">
    <location>
        <begin position="1"/>
        <end position="12"/>
    </location>
</feature>
<name>A0A1Z5KAN0_FISSO</name>
<comment type="caution">
    <text evidence="2">The sequence shown here is derived from an EMBL/GenBank/DDBJ whole genome shotgun (WGS) entry which is preliminary data.</text>
</comment>
<feature type="region of interest" description="Disordered" evidence="1">
    <location>
        <begin position="1"/>
        <end position="56"/>
    </location>
</feature>
<proteinExistence type="predicted"/>
<evidence type="ECO:0008006" key="4">
    <source>
        <dbReference type="Google" id="ProtNLM"/>
    </source>
</evidence>
<keyword evidence="3" id="KW-1185">Reference proteome</keyword>
<evidence type="ECO:0000313" key="2">
    <source>
        <dbReference type="EMBL" id="GAX23320.1"/>
    </source>
</evidence>
<dbReference type="EMBL" id="BDSP01000200">
    <property type="protein sequence ID" value="GAX23320.1"/>
    <property type="molecule type" value="Genomic_DNA"/>
</dbReference>
<dbReference type="AlphaFoldDB" id="A0A1Z5KAN0"/>
<reference evidence="2 3" key="1">
    <citation type="journal article" date="2015" name="Plant Cell">
        <title>Oil accumulation by the oleaginous diatom Fistulifera solaris as revealed by the genome and transcriptome.</title>
        <authorList>
            <person name="Tanaka T."/>
            <person name="Maeda Y."/>
            <person name="Veluchamy A."/>
            <person name="Tanaka M."/>
            <person name="Abida H."/>
            <person name="Marechal E."/>
            <person name="Bowler C."/>
            <person name="Muto M."/>
            <person name="Sunaga Y."/>
            <person name="Tanaka M."/>
            <person name="Yoshino T."/>
            <person name="Taniguchi T."/>
            <person name="Fukuda Y."/>
            <person name="Nemoto M."/>
            <person name="Matsumoto M."/>
            <person name="Wong P.S."/>
            <person name="Aburatani S."/>
            <person name="Fujibuchi W."/>
        </authorList>
    </citation>
    <scope>NUCLEOTIDE SEQUENCE [LARGE SCALE GENOMIC DNA]</scope>
    <source>
        <strain evidence="2 3">JPCC DA0580</strain>
    </source>
</reference>
<dbReference type="OrthoDB" id="1028014at2759"/>
<dbReference type="InterPro" id="IPR046341">
    <property type="entry name" value="SET_dom_sf"/>
</dbReference>
<dbReference type="InParanoid" id="A0A1Z5KAN0"/>
<accession>A0A1Z5KAN0</accession>
<gene>
    <name evidence="2" type="ORF">FisN_27Lh094</name>
</gene>
<dbReference type="SUPFAM" id="SSF82199">
    <property type="entry name" value="SET domain"/>
    <property type="match status" value="1"/>
</dbReference>
<feature type="compositionally biased region" description="Acidic residues" evidence="1">
    <location>
        <begin position="15"/>
        <end position="42"/>
    </location>
</feature>